<dbReference type="RefSeq" id="WP_281748937.1">
    <property type="nucleotide sequence ID" value="NZ_AP026933.1"/>
</dbReference>
<keyword evidence="3" id="KW-1185">Reference proteome</keyword>
<evidence type="ECO:0000313" key="3">
    <source>
        <dbReference type="Proteomes" id="UP001163387"/>
    </source>
</evidence>
<dbReference type="Gene3D" id="3.40.50.300">
    <property type="entry name" value="P-loop containing nucleotide triphosphate hydrolases"/>
    <property type="match status" value="1"/>
</dbReference>
<dbReference type="InterPro" id="IPR027417">
    <property type="entry name" value="P-loop_NTPase"/>
</dbReference>
<keyword evidence="1" id="KW-0472">Membrane</keyword>
<accession>A0ABM8BS08</accession>
<evidence type="ECO:0000313" key="2">
    <source>
        <dbReference type="EMBL" id="BDT02644.1"/>
    </source>
</evidence>
<feature type="transmembrane region" description="Helical" evidence="1">
    <location>
        <begin position="167"/>
        <end position="189"/>
    </location>
</feature>
<keyword evidence="1" id="KW-1133">Transmembrane helix</keyword>
<reference evidence="2 3" key="1">
    <citation type="journal article" date="2022" name="Front. Microbiol.">
        <title>Male-killing mechanisms vary between Spiroplasma species.</title>
        <authorList>
            <person name="Arai H."/>
            <person name="Inoue M."/>
            <person name="Kageyama D."/>
        </authorList>
    </citation>
    <scope>NUCLEOTIDE SEQUENCE [LARGE SCALE GENOMIC DNA]</scope>
    <source>
        <strain evidence="3">sHm</strain>
    </source>
</reference>
<gene>
    <name evidence="2" type="ORF">SHM_02900</name>
</gene>
<keyword evidence="1" id="KW-0812">Transmembrane</keyword>
<dbReference type="Proteomes" id="UP001163387">
    <property type="component" value="Chromosome"/>
</dbReference>
<organism evidence="2 3">
    <name type="scientific">Spiroplasma ixodetis</name>
    <dbReference type="NCBI Taxonomy" id="2141"/>
    <lineage>
        <taxon>Bacteria</taxon>
        <taxon>Bacillati</taxon>
        <taxon>Mycoplasmatota</taxon>
        <taxon>Mollicutes</taxon>
        <taxon>Entomoplasmatales</taxon>
        <taxon>Spiroplasmataceae</taxon>
        <taxon>Spiroplasma</taxon>
    </lineage>
</organism>
<proteinExistence type="predicted"/>
<name>A0ABM8BS08_9MOLU</name>
<dbReference type="SUPFAM" id="SSF52540">
    <property type="entry name" value="P-loop containing nucleoside triphosphate hydrolases"/>
    <property type="match status" value="1"/>
</dbReference>
<evidence type="ECO:0000256" key="1">
    <source>
        <dbReference type="SAM" id="Phobius"/>
    </source>
</evidence>
<feature type="transmembrane region" description="Helical" evidence="1">
    <location>
        <begin position="6"/>
        <end position="24"/>
    </location>
</feature>
<dbReference type="EMBL" id="AP026933">
    <property type="protein sequence ID" value="BDT02644.1"/>
    <property type="molecule type" value="Genomic_DNA"/>
</dbReference>
<evidence type="ECO:0008006" key="4">
    <source>
        <dbReference type="Google" id="ProtNLM"/>
    </source>
</evidence>
<protein>
    <recommendedName>
        <fullName evidence="4">ATPase AAA-type core domain-containing protein</fullName>
    </recommendedName>
</protein>
<sequence length="193" mass="22307">MPWYGYVLLVIGLIIIIYPILITIRNVKILKRVGSYIISAPPRTGKSALACCLAQTHKKRVVSPFPIKLKTGYSYLVNYNDVFTFNQLASNYAFEEQDLIILDELALKINSNDLGVQFKNQQESLGQFCKLIGHMFNGTMYLIEEHPNRIPVQAREKVEYIVQVKRMCVLLFFVVFNINLGFSPFMYYFNFIT</sequence>